<organism evidence="1 2">
    <name type="scientific">Jiella pacifica</name>
    <dbReference type="NCBI Taxonomy" id="2696469"/>
    <lineage>
        <taxon>Bacteria</taxon>
        <taxon>Pseudomonadati</taxon>
        <taxon>Pseudomonadota</taxon>
        <taxon>Alphaproteobacteria</taxon>
        <taxon>Hyphomicrobiales</taxon>
        <taxon>Aurantimonadaceae</taxon>
        <taxon>Jiella</taxon>
    </lineage>
</organism>
<evidence type="ECO:0000313" key="1">
    <source>
        <dbReference type="EMBL" id="NDW06486.1"/>
    </source>
</evidence>
<evidence type="ECO:0000313" key="2">
    <source>
        <dbReference type="Proteomes" id="UP000469011"/>
    </source>
</evidence>
<proteinExistence type="predicted"/>
<dbReference type="SUPFAM" id="SSF81901">
    <property type="entry name" value="HCP-like"/>
    <property type="match status" value="2"/>
</dbReference>
<dbReference type="EMBL" id="JAAAMG010000017">
    <property type="protein sequence ID" value="NDW06486.1"/>
    <property type="molecule type" value="Genomic_DNA"/>
</dbReference>
<dbReference type="AlphaFoldDB" id="A0A6N9T8V9"/>
<dbReference type="RefSeq" id="WP_163464984.1">
    <property type="nucleotide sequence ID" value="NZ_JAAAMG010000017.1"/>
</dbReference>
<dbReference type="PANTHER" id="PTHR43628:SF1">
    <property type="entry name" value="CHITIN SYNTHASE REGULATORY FACTOR 2-RELATED"/>
    <property type="match status" value="1"/>
</dbReference>
<accession>A0A6N9T8V9</accession>
<dbReference type="Proteomes" id="UP000469011">
    <property type="component" value="Unassembled WGS sequence"/>
</dbReference>
<reference evidence="1 2" key="1">
    <citation type="submission" date="2020-01" db="EMBL/GenBank/DDBJ databases">
        <title>Jiella pacifica sp. nov.</title>
        <authorList>
            <person name="Xue Z."/>
            <person name="Zhu S."/>
            <person name="Chen J."/>
            <person name="Yang J."/>
        </authorList>
    </citation>
    <scope>NUCLEOTIDE SEQUENCE [LARGE SCALE GENOMIC DNA]</scope>
    <source>
        <strain evidence="1 2">40Bstr34</strain>
    </source>
</reference>
<keyword evidence="2" id="KW-1185">Reference proteome</keyword>
<name>A0A6N9T8V9_9HYPH</name>
<evidence type="ECO:0008006" key="3">
    <source>
        <dbReference type="Google" id="ProtNLM"/>
    </source>
</evidence>
<comment type="caution">
    <text evidence="1">The sequence shown here is derived from an EMBL/GenBank/DDBJ whole genome shotgun (WGS) entry which is preliminary data.</text>
</comment>
<dbReference type="SMART" id="SM00671">
    <property type="entry name" value="SEL1"/>
    <property type="match status" value="6"/>
</dbReference>
<dbReference type="InterPro" id="IPR006597">
    <property type="entry name" value="Sel1-like"/>
</dbReference>
<dbReference type="PANTHER" id="PTHR43628">
    <property type="entry name" value="ACTIVATOR OF C KINASE PROTEIN 1-RELATED"/>
    <property type="match status" value="1"/>
</dbReference>
<dbReference type="InterPro" id="IPR052945">
    <property type="entry name" value="Mitotic_Regulator"/>
</dbReference>
<dbReference type="Gene3D" id="1.25.40.10">
    <property type="entry name" value="Tetratricopeptide repeat domain"/>
    <property type="match status" value="2"/>
</dbReference>
<dbReference type="InterPro" id="IPR011990">
    <property type="entry name" value="TPR-like_helical_dom_sf"/>
</dbReference>
<gene>
    <name evidence="1" type="ORF">GTK09_18865</name>
</gene>
<protein>
    <recommendedName>
        <fullName evidence="3">TPR repeat</fullName>
    </recommendedName>
</protein>
<dbReference type="Pfam" id="PF08238">
    <property type="entry name" value="Sel1"/>
    <property type="match status" value="6"/>
</dbReference>
<sequence>MSADEADHVKIIVTFEKFRNKINEIIDESVNAKLRSLYVETIGVQAKAYRDNHFAKYVGTIDEKWENFVTKTKSIYGDYFNSLGQYDAEKINGMATKGASFKDALGIHYRLHYDLDHPDYAKKIDDVIFGESYLDRFKTPIFERVDLEPKLSDAEYRSEFYNYGYDRDDKIAFRGRSDQVAQLRAFLGGEAGFQWLQLAGAAGQGKSRMAWDLILEARDELGYKAGFIDAEDLLAFKKHWADWTPVRPILIVIDYVIERDKPVGQMMAHLIARSEKFRHKVRLIILERQRRDRGGIRKVSKQSVSISGDKRIAVEPVFQLSEHETAAWFDELVTDAKSVDKSVALTKKPIIFGDDGIIELNSLDDTDLVAIAEDVVRRRSRDGETYYSSDFILSAIKRFDGAGRPLYAYFVGIALAGDNYNAAWEREDLLNYVLTAERERRWKRKFGESAPRLSANKPSIHITALATILRSVSRFKLQTLGGWTELSDEDFEAALILVGGPVATGTQWPGSILPGLFPDLLGEWYVLSVLEKQAHLLPALMEKAWALDPSATAGFLQRVAQDFPSYEVALAVLDFVPSHESAHLEYRASAVRILDDLYSAKIGRPPQNLFETLKSAASAEFPPAMHLLGFFYSAGYLVEKSDRLGFHWKNRAAEAGEPAALCSAALDYLEGERTEKNDNKAFALLEKAYRSNYHRSYTLMHYFYKYGIGTKSDSKRAVEFLIEGLNLGSTACILELGYCYESGEGIEQNTTQAIDLYRLAAEKGNEHAMTALGNCYIHGTGVKKNPAEAVKWYQKAADKNSVDAMERLGACYEQGNGVNKDLTQAFKWYCKIRESGIYRRGLCLAVLSSVFHNDFMETLYSDIGVTSVANIPSEPSWNERPWLANDWSNVPIIEMNDIMRKISRAATLEGYAHLFSGLRITAMRQSKLSCYSGFDLIDVRFIRVFSSEELFLSALVSKKGAVLMDRSRERFDILNNVALTLYDYHHYVQYLHFFCQMFYVDDGPFAILSSVDDIHFANDTALGKFLDSKISISAPSMVRRSDDCWSTKNFCISAFVIAGDKLFEAEFHVARDGAIEINRSSLVAENLPVKVHKYERYFRKGLRLKDKI</sequence>